<dbReference type="PANTHER" id="PTHR15598">
    <property type="entry name" value="ENHANCER OF MRNA-DECAPPING PROTEIN 4"/>
    <property type="match status" value="1"/>
</dbReference>
<keyword evidence="3" id="KW-0963">Cytoplasm</keyword>
<evidence type="ECO:0000256" key="3">
    <source>
        <dbReference type="ARBA" id="ARBA00022490"/>
    </source>
</evidence>
<keyword evidence="5" id="KW-0677">Repeat</keyword>
<dbReference type="InterPro" id="IPR055393">
    <property type="entry name" value="Beta-prop_EDC4L"/>
</dbReference>
<dbReference type="InterPro" id="IPR045152">
    <property type="entry name" value="EDC4-like"/>
</dbReference>
<feature type="region of interest" description="Disordered" evidence="6">
    <location>
        <begin position="651"/>
        <end position="682"/>
    </location>
</feature>
<feature type="compositionally biased region" description="Polar residues" evidence="6">
    <location>
        <begin position="380"/>
        <end position="394"/>
    </location>
</feature>
<dbReference type="PANTHER" id="PTHR15598:SF5">
    <property type="entry name" value="ENHANCER OF MRNA-DECAPPING PROTEIN 4"/>
    <property type="match status" value="1"/>
</dbReference>
<dbReference type="Gene3D" id="2.130.10.10">
    <property type="entry name" value="YVTN repeat-like/Quinoprotein amine dehydrogenase"/>
    <property type="match status" value="1"/>
</dbReference>
<dbReference type="RefSeq" id="XP_066721607.1">
    <property type="nucleotide sequence ID" value="XM_066853466.1"/>
</dbReference>
<feature type="region of interest" description="Disordered" evidence="6">
    <location>
        <begin position="306"/>
        <end position="420"/>
    </location>
</feature>
<evidence type="ECO:0000313" key="9">
    <source>
        <dbReference type="Proteomes" id="UP001480595"/>
    </source>
</evidence>
<evidence type="ECO:0000313" key="8">
    <source>
        <dbReference type="EMBL" id="KAK8087083.1"/>
    </source>
</evidence>
<evidence type="ECO:0000256" key="5">
    <source>
        <dbReference type="ARBA" id="ARBA00022737"/>
    </source>
</evidence>
<accession>A0ABR1WV89</accession>
<dbReference type="GeneID" id="92086529"/>
<feature type="domain" description="EDC4-like protein pdc1 beta-propeller" evidence="7">
    <location>
        <begin position="26"/>
        <end position="185"/>
    </location>
</feature>
<evidence type="ECO:0000256" key="1">
    <source>
        <dbReference type="ARBA" id="ARBA00004201"/>
    </source>
</evidence>
<evidence type="ECO:0000256" key="4">
    <source>
        <dbReference type="ARBA" id="ARBA00022574"/>
    </source>
</evidence>
<comment type="caution">
    <text evidence="8">The sequence shown here is derived from an EMBL/GenBank/DDBJ whole genome shotgun (WGS) entry which is preliminary data.</text>
</comment>
<dbReference type="EMBL" id="JAQQWL010000002">
    <property type="protein sequence ID" value="KAK8087083.1"/>
    <property type="molecule type" value="Genomic_DNA"/>
</dbReference>
<keyword evidence="9" id="KW-1185">Reference proteome</keyword>
<feature type="compositionally biased region" description="Polar residues" evidence="6">
    <location>
        <begin position="311"/>
        <end position="324"/>
    </location>
</feature>
<evidence type="ECO:0000256" key="2">
    <source>
        <dbReference type="ARBA" id="ARBA00009639"/>
    </source>
</evidence>
<dbReference type="SUPFAM" id="SSF50978">
    <property type="entry name" value="WD40 repeat-like"/>
    <property type="match status" value="1"/>
</dbReference>
<gene>
    <name evidence="8" type="ORF">PG994_002057</name>
</gene>
<evidence type="ECO:0000259" key="7">
    <source>
        <dbReference type="Pfam" id="PF24106"/>
    </source>
</evidence>
<feature type="compositionally biased region" description="Polar residues" evidence="6">
    <location>
        <begin position="663"/>
        <end position="678"/>
    </location>
</feature>
<comment type="subcellular location">
    <subcellularLocation>
        <location evidence="1">Cytoplasm</location>
        <location evidence="1">P-body</location>
    </subcellularLocation>
</comment>
<dbReference type="InterPro" id="IPR015943">
    <property type="entry name" value="WD40/YVTN_repeat-like_dom_sf"/>
</dbReference>
<comment type="similarity">
    <text evidence="2">Belongs to the WD repeat EDC4 family.</text>
</comment>
<protein>
    <recommendedName>
        <fullName evidence="7">EDC4-like protein pdc1 beta-propeller domain-containing protein</fullName>
    </recommendedName>
</protein>
<dbReference type="Proteomes" id="UP001480595">
    <property type="component" value="Unassembled WGS sequence"/>
</dbReference>
<dbReference type="Pfam" id="PF24106">
    <property type="entry name" value="Beta-prop_EDC4L"/>
    <property type="match status" value="1"/>
</dbReference>
<proteinExistence type="inferred from homology"/>
<keyword evidence="4" id="KW-0853">WD repeat</keyword>
<evidence type="ECO:0000256" key="6">
    <source>
        <dbReference type="SAM" id="MobiDB-lite"/>
    </source>
</evidence>
<feature type="compositionally biased region" description="Polar residues" evidence="6">
    <location>
        <begin position="408"/>
        <end position="420"/>
    </location>
</feature>
<organism evidence="8 9">
    <name type="scientific">Apiospora phragmitis</name>
    <dbReference type="NCBI Taxonomy" id="2905665"/>
    <lineage>
        <taxon>Eukaryota</taxon>
        <taxon>Fungi</taxon>
        <taxon>Dikarya</taxon>
        <taxon>Ascomycota</taxon>
        <taxon>Pezizomycotina</taxon>
        <taxon>Sordariomycetes</taxon>
        <taxon>Xylariomycetidae</taxon>
        <taxon>Amphisphaeriales</taxon>
        <taxon>Apiosporaceae</taxon>
        <taxon>Apiospora</taxon>
    </lineage>
</organism>
<sequence>MKHKLFKPGHDRVVDTEKLSKQCSLRINTGKAGKDFTFSQDDSTIVSLDKSGRVKFWDVRDLTAEPLMTLTTTPEGEKAWPTSVLLLDKQRPYQKRCALRYMIVGMKQNHTLQLWDLALGKPVQEFNLPHSKESDAVCSVMYHPPTGMIVVGHPTRNSVYFLHLSAPKYTIKGLSQVDYVQKLVAKDASIPEPDSTAVISGVREYSFANKGVIRSLDMLGTPAAELEKDEQTLFKLYVMHSKGVSNICIKQSELGWTRDNKVIAPVDAIETGIVKITKLKELPSTQPTESQPVEDPTTLPIRIAARPNLKENVSPQPQLGSGQEDTNRKSADDLTISRQQPERKAAEAPVTPNNQTEKSDRRSRKKREKAAAAAAAAERQSNSQDPIQSTSSAHSPRVGPTMAKNEAKTSTPSQSNALPDSLQSAVKQIEMTLSGVVEAALVENRQKMDDDLRNRDKAFNRSQLDLLDSVSATLDDNVSRLLTRTISDKVEEHVVPAVNELITRTITEQLARTVTEQIDSKVSGRISHAVQNQMQKLLPAAVSQAIQKPELAKVVTEKIGQSLSVNIEKTFMDALHKTVTPNFTRMAATAAGQAVDSVRRQAVEQIGELELKSRADSNKIDQLTALVTRLSDTVSSMAATQAQFHEAFLKMQQPASRERPSPHSGNQVMLRNAAGSNSSKDHDLDRKVADIANLVERGELEAALVKWLQSDRKDDIFKTYLIKLDATTLNELSPLVSLAAIAELARELDGQCLREKVAWMEIIIRSMHGTLPHIESQVREVVPNILGGCVSQIEQLFMRINHISPQEPILRHLSQMMTMANTIVEFASKPNMNLGGY</sequence>
<name>A0ABR1WV89_9PEZI</name>
<reference evidence="8 9" key="1">
    <citation type="submission" date="2023-01" db="EMBL/GenBank/DDBJ databases">
        <title>Analysis of 21 Apiospora genomes using comparative genomics revels a genus with tremendous synthesis potential of carbohydrate active enzymes and secondary metabolites.</title>
        <authorList>
            <person name="Sorensen T."/>
        </authorList>
    </citation>
    <scope>NUCLEOTIDE SEQUENCE [LARGE SCALE GENOMIC DNA]</scope>
    <source>
        <strain evidence="8 9">CBS 135458</strain>
    </source>
</reference>
<dbReference type="InterPro" id="IPR036322">
    <property type="entry name" value="WD40_repeat_dom_sf"/>
</dbReference>